<dbReference type="InterPro" id="IPR050492">
    <property type="entry name" value="Bact_metal-bind_prot9"/>
</dbReference>
<keyword evidence="5" id="KW-0812">Transmembrane</keyword>
<dbReference type="AlphaFoldDB" id="A0A1C4BKK0"/>
<evidence type="ECO:0000256" key="4">
    <source>
        <dbReference type="ARBA" id="ARBA00022729"/>
    </source>
</evidence>
<name>A0A1C4BKK0_9LACO</name>
<keyword evidence="5" id="KW-1133">Transmembrane helix</keyword>
<dbReference type="InterPro" id="IPR006127">
    <property type="entry name" value="ZnuA-like"/>
</dbReference>
<dbReference type="OrthoDB" id="9810636at2"/>
<accession>A0A1C4BKK0</accession>
<proteinExistence type="predicted"/>
<dbReference type="PANTHER" id="PTHR42953:SF1">
    <property type="entry name" value="METAL-BINDING PROTEIN HI_0362-RELATED"/>
    <property type="match status" value="1"/>
</dbReference>
<dbReference type="GO" id="GO:0030313">
    <property type="term" value="C:cell envelope"/>
    <property type="evidence" value="ECO:0007669"/>
    <property type="project" value="UniProtKB-SubCell"/>
</dbReference>
<dbReference type="PANTHER" id="PTHR42953">
    <property type="entry name" value="HIGH-AFFINITY ZINC UPTAKE SYSTEM PROTEIN ZNUA-RELATED"/>
    <property type="match status" value="1"/>
</dbReference>
<gene>
    <name evidence="6" type="ORF">GA0061074_11246</name>
</gene>
<keyword evidence="5" id="KW-0472">Membrane</keyword>
<dbReference type="EMBL" id="FMAO01000012">
    <property type="protein sequence ID" value="SCC07436.1"/>
    <property type="molecule type" value="Genomic_DNA"/>
</dbReference>
<reference evidence="7" key="1">
    <citation type="submission" date="2016-08" db="EMBL/GenBank/DDBJ databases">
        <authorList>
            <person name="Varghese N."/>
            <person name="Submissions Spin"/>
        </authorList>
    </citation>
    <scope>NUCLEOTIDE SEQUENCE [LARGE SCALE GENOMIC DNA]</scope>
    <source>
        <strain evidence="7">R-53094</strain>
    </source>
</reference>
<protein>
    <submittedName>
        <fullName evidence="6">Zinc/manganese transport system substrate-binding protein</fullName>
    </submittedName>
</protein>
<dbReference type="GO" id="GO:0046872">
    <property type="term" value="F:metal ion binding"/>
    <property type="evidence" value="ECO:0007669"/>
    <property type="project" value="UniProtKB-KW"/>
</dbReference>
<dbReference type="Gene3D" id="3.40.50.1980">
    <property type="entry name" value="Nitrogenase molybdenum iron protein domain"/>
    <property type="match status" value="2"/>
</dbReference>
<comment type="subcellular location">
    <subcellularLocation>
        <location evidence="1">Cell envelope</location>
    </subcellularLocation>
</comment>
<feature type="transmembrane region" description="Helical" evidence="5">
    <location>
        <begin position="7"/>
        <end position="28"/>
    </location>
</feature>
<keyword evidence="7" id="KW-1185">Reference proteome</keyword>
<keyword evidence="2" id="KW-0813">Transport</keyword>
<dbReference type="Proteomes" id="UP000199268">
    <property type="component" value="Unassembled WGS sequence"/>
</dbReference>
<evidence type="ECO:0000256" key="1">
    <source>
        <dbReference type="ARBA" id="ARBA00004196"/>
    </source>
</evidence>
<dbReference type="Pfam" id="PF01297">
    <property type="entry name" value="ZnuA"/>
    <property type="match status" value="1"/>
</dbReference>
<dbReference type="RefSeq" id="WP_092463429.1">
    <property type="nucleotide sequence ID" value="NZ_BJEE01000001.1"/>
</dbReference>
<organism evidence="6 7">
    <name type="scientific">Weissella bombi</name>
    <dbReference type="NCBI Taxonomy" id="1505725"/>
    <lineage>
        <taxon>Bacteria</taxon>
        <taxon>Bacillati</taxon>
        <taxon>Bacillota</taxon>
        <taxon>Bacilli</taxon>
        <taxon>Lactobacillales</taxon>
        <taxon>Lactobacillaceae</taxon>
        <taxon>Weissella</taxon>
    </lineage>
</organism>
<keyword evidence="3" id="KW-0479">Metal-binding</keyword>
<sequence length="306" mass="34330">MTSKKHSFIWLPILIVVVLLGIIFYQAWQRKEQSSQQASGNQLEVVASLDSYGEMAKAVLGNAGHVVSIIDKPNMDPHEYEPTASAAKQFDKADVIISNGGGFDNWSVNFAKQNDTAKHINLASVYHYKDGEDGNNEHFWYKTDVTTRLTQKLAETYGELMPAKKAYFEKNARAYQNKAHKLIDWQHSVKQHLKGKSLLATEPVFNNTLLALGAQMEDTNFAQAIEEGDDPTPTDVREWHQLIDQGKIAVVIDNPQSTGKLATQGVDYAKKHHVPVVKARETKPANTTYIDWQINQLKALDEALQK</sequence>
<evidence type="ECO:0000313" key="7">
    <source>
        <dbReference type="Proteomes" id="UP000199268"/>
    </source>
</evidence>
<evidence type="ECO:0000256" key="2">
    <source>
        <dbReference type="ARBA" id="ARBA00022448"/>
    </source>
</evidence>
<dbReference type="SUPFAM" id="SSF53807">
    <property type="entry name" value="Helical backbone' metal receptor"/>
    <property type="match status" value="1"/>
</dbReference>
<evidence type="ECO:0000313" key="6">
    <source>
        <dbReference type="EMBL" id="SCC07436.1"/>
    </source>
</evidence>
<evidence type="ECO:0000256" key="5">
    <source>
        <dbReference type="SAM" id="Phobius"/>
    </source>
</evidence>
<evidence type="ECO:0000256" key="3">
    <source>
        <dbReference type="ARBA" id="ARBA00022723"/>
    </source>
</evidence>
<keyword evidence="4" id="KW-0732">Signal</keyword>
<dbReference type="GO" id="GO:0030001">
    <property type="term" value="P:metal ion transport"/>
    <property type="evidence" value="ECO:0007669"/>
    <property type="project" value="InterPro"/>
</dbReference>
<dbReference type="STRING" id="1505725.GA0061074_11246"/>